<dbReference type="EMBL" id="JANPWB010000009">
    <property type="protein sequence ID" value="KAJ1154836.1"/>
    <property type="molecule type" value="Genomic_DNA"/>
</dbReference>
<evidence type="ECO:0000313" key="3">
    <source>
        <dbReference type="Proteomes" id="UP001066276"/>
    </source>
</evidence>
<feature type="region of interest" description="Disordered" evidence="1">
    <location>
        <begin position="35"/>
        <end position="75"/>
    </location>
</feature>
<accession>A0AAV7RPU8</accession>
<reference evidence="2" key="1">
    <citation type="journal article" date="2022" name="bioRxiv">
        <title>Sequencing and chromosome-scale assembly of the giantPleurodeles waltlgenome.</title>
        <authorList>
            <person name="Brown T."/>
            <person name="Elewa A."/>
            <person name="Iarovenko S."/>
            <person name="Subramanian E."/>
            <person name="Araus A.J."/>
            <person name="Petzold A."/>
            <person name="Susuki M."/>
            <person name="Suzuki K.-i.T."/>
            <person name="Hayashi T."/>
            <person name="Toyoda A."/>
            <person name="Oliveira C."/>
            <person name="Osipova E."/>
            <person name="Leigh N.D."/>
            <person name="Simon A."/>
            <person name="Yun M.H."/>
        </authorList>
    </citation>
    <scope>NUCLEOTIDE SEQUENCE</scope>
    <source>
        <strain evidence="2">20211129_DDA</strain>
        <tissue evidence="2">Liver</tissue>
    </source>
</reference>
<sequence length="75" mass="8284">MAKQQRPKEAMDCGNSRREAKRCCGRLCQIELERYEPRESKNGSKVEEEAGQGTPGGNEPAETRLERGSTSAGWG</sequence>
<gene>
    <name evidence="2" type="ORF">NDU88_007579</name>
</gene>
<evidence type="ECO:0000313" key="2">
    <source>
        <dbReference type="EMBL" id="KAJ1154836.1"/>
    </source>
</evidence>
<keyword evidence="3" id="KW-1185">Reference proteome</keyword>
<feature type="compositionally biased region" description="Basic and acidic residues" evidence="1">
    <location>
        <begin position="35"/>
        <end position="48"/>
    </location>
</feature>
<protein>
    <submittedName>
        <fullName evidence="2">Uncharacterized protein</fullName>
    </submittedName>
</protein>
<dbReference type="AlphaFoldDB" id="A0AAV7RPU8"/>
<dbReference type="Proteomes" id="UP001066276">
    <property type="component" value="Chromosome 5"/>
</dbReference>
<proteinExistence type="predicted"/>
<evidence type="ECO:0000256" key="1">
    <source>
        <dbReference type="SAM" id="MobiDB-lite"/>
    </source>
</evidence>
<comment type="caution">
    <text evidence="2">The sequence shown here is derived from an EMBL/GenBank/DDBJ whole genome shotgun (WGS) entry which is preliminary data.</text>
</comment>
<name>A0AAV7RPU8_PLEWA</name>
<organism evidence="2 3">
    <name type="scientific">Pleurodeles waltl</name>
    <name type="common">Iberian ribbed newt</name>
    <dbReference type="NCBI Taxonomy" id="8319"/>
    <lineage>
        <taxon>Eukaryota</taxon>
        <taxon>Metazoa</taxon>
        <taxon>Chordata</taxon>
        <taxon>Craniata</taxon>
        <taxon>Vertebrata</taxon>
        <taxon>Euteleostomi</taxon>
        <taxon>Amphibia</taxon>
        <taxon>Batrachia</taxon>
        <taxon>Caudata</taxon>
        <taxon>Salamandroidea</taxon>
        <taxon>Salamandridae</taxon>
        <taxon>Pleurodelinae</taxon>
        <taxon>Pleurodeles</taxon>
    </lineage>
</organism>